<dbReference type="InterPro" id="IPR000182">
    <property type="entry name" value="GNAT_dom"/>
</dbReference>
<organism evidence="2">
    <name type="scientific">Candidatus Kentrum sp. TC</name>
    <dbReference type="NCBI Taxonomy" id="2126339"/>
    <lineage>
        <taxon>Bacteria</taxon>
        <taxon>Pseudomonadati</taxon>
        <taxon>Pseudomonadota</taxon>
        <taxon>Gammaproteobacteria</taxon>
        <taxon>Candidatus Kentrum</taxon>
    </lineage>
</organism>
<dbReference type="PANTHER" id="PTHR42791:SF1">
    <property type="entry name" value="N-ACETYLTRANSFERASE DOMAIN-CONTAINING PROTEIN"/>
    <property type="match status" value="1"/>
</dbReference>
<feature type="domain" description="N-acetyltransferase" evidence="1">
    <location>
        <begin position="116"/>
        <end position="189"/>
    </location>
</feature>
<dbReference type="AlphaFoldDB" id="A0A450Z480"/>
<proteinExistence type="predicted"/>
<dbReference type="GO" id="GO:0016747">
    <property type="term" value="F:acyltransferase activity, transferring groups other than amino-acyl groups"/>
    <property type="evidence" value="ECO:0007669"/>
    <property type="project" value="InterPro"/>
</dbReference>
<keyword evidence="2" id="KW-0808">Transferase</keyword>
<sequence>MTTTPIETTTGKDVPRAIAVMVLAFSADPIMRWLYPEPHAYLTQFPNFVRKFAGKAFDQGTAYHTEGFTGAALWRPPGVEPDKKEVVTLLQRTVPKALQSQVFSVFERASHYRPNEPYWHLSLIGVEASRQHSGLGSGLMEDVLAPCDRDKKFAYLNASNPKQIPFYERHGFEVLDTIQVASSPPLFPMLRKPR</sequence>
<dbReference type="PANTHER" id="PTHR42791">
    <property type="entry name" value="GNAT FAMILY ACETYLTRANSFERASE"/>
    <property type="match status" value="1"/>
</dbReference>
<name>A0A450Z480_9GAMM</name>
<dbReference type="InterPro" id="IPR052523">
    <property type="entry name" value="Trichothecene_AcTrans"/>
</dbReference>
<dbReference type="SUPFAM" id="SSF55729">
    <property type="entry name" value="Acyl-CoA N-acyltransferases (Nat)"/>
    <property type="match status" value="1"/>
</dbReference>
<dbReference type="Pfam" id="PF13673">
    <property type="entry name" value="Acetyltransf_10"/>
    <property type="match status" value="1"/>
</dbReference>
<accession>A0A450Z480</accession>
<protein>
    <submittedName>
        <fullName evidence="2">Acetyltransferase (GNAT) domain-containing protein</fullName>
    </submittedName>
</protein>
<reference evidence="2" key="1">
    <citation type="submission" date="2019-02" db="EMBL/GenBank/DDBJ databases">
        <authorList>
            <person name="Gruber-Vodicka R. H."/>
            <person name="Seah K. B. B."/>
        </authorList>
    </citation>
    <scope>NUCLEOTIDE SEQUENCE</scope>
    <source>
        <strain evidence="3">BECK_BZ123</strain>
        <strain evidence="2">BECK_BZ125</strain>
    </source>
</reference>
<evidence type="ECO:0000313" key="3">
    <source>
        <dbReference type="EMBL" id="VFK52007.1"/>
    </source>
</evidence>
<dbReference type="Gene3D" id="3.40.630.30">
    <property type="match status" value="1"/>
</dbReference>
<evidence type="ECO:0000259" key="1">
    <source>
        <dbReference type="Pfam" id="PF13673"/>
    </source>
</evidence>
<gene>
    <name evidence="3" type="ORF">BECKTC1821D_GA0114238_11503</name>
    <name evidence="2" type="ORF">BECKTC1821E_GA0114239_11213</name>
</gene>
<dbReference type="EMBL" id="CAADFS010000150">
    <property type="protein sequence ID" value="VFK52007.1"/>
    <property type="molecule type" value="Genomic_DNA"/>
</dbReference>
<evidence type="ECO:0000313" key="2">
    <source>
        <dbReference type="EMBL" id="VFK48615.1"/>
    </source>
</evidence>
<dbReference type="EMBL" id="CAADFT010000121">
    <property type="protein sequence ID" value="VFK48615.1"/>
    <property type="molecule type" value="Genomic_DNA"/>
</dbReference>
<dbReference type="InterPro" id="IPR016181">
    <property type="entry name" value="Acyl_CoA_acyltransferase"/>
</dbReference>